<keyword evidence="1" id="KW-0732">Signal</keyword>
<accession>A0A6M2FBU9</accession>
<feature type="chain" id="PRO_5026852854" evidence="1">
    <location>
        <begin position="25"/>
        <end position="128"/>
    </location>
</feature>
<evidence type="ECO:0000313" key="2">
    <source>
        <dbReference type="EMBL" id="NUU93826.1"/>
    </source>
</evidence>
<protein>
    <submittedName>
        <fullName evidence="2">Uncharacterized protein</fullName>
    </submittedName>
</protein>
<evidence type="ECO:0000256" key="1">
    <source>
        <dbReference type="SAM" id="SignalP"/>
    </source>
</evidence>
<feature type="signal peptide" evidence="1">
    <location>
        <begin position="1"/>
        <end position="24"/>
    </location>
</feature>
<reference evidence="2" key="1">
    <citation type="submission" date="2020-03" db="EMBL/GenBank/DDBJ databases">
        <authorList>
            <person name="Zhang R."/>
        </authorList>
    </citation>
    <scope>NUCLEOTIDE SEQUENCE</scope>
</reference>
<organism evidence="2">
    <name type="scientific">Populus davidiana</name>
    <dbReference type="NCBI Taxonomy" id="266767"/>
    <lineage>
        <taxon>Eukaryota</taxon>
        <taxon>Viridiplantae</taxon>
        <taxon>Streptophyta</taxon>
        <taxon>Embryophyta</taxon>
        <taxon>Tracheophyta</taxon>
        <taxon>Spermatophyta</taxon>
        <taxon>Magnoliopsida</taxon>
        <taxon>eudicotyledons</taxon>
        <taxon>Gunneridae</taxon>
        <taxon>Pentapetalae</taxon>
        <taxon>rosids</taxon>
        <taxon>fabids</taxon>
        <taxon>Malpighiales</taxon>
        <taxon>Salicaceae</taxon>
        <taxon>Saliceae</taxon>
        <taxon>Populus</taxon>
    </lineage>
</organism>
<dbReference type="AlphaFoldDB" id="A0A6M2FBU9"/>
<name>A0A6M2FBU9_9ROSI</name>
<sequence>MHELNPYFPVFFFFIFELSLDCQSGQQNISHSQDGYWTDKSQNDAAIVWLQKKRIRGDKQDLKIHPSHSECSDNEFRNQPQKQNPTCWSLPAVSVGTSSLFIGFWQPTLSTFIRKMIQFNNSRVLYIV</sequence>
<dbReference type="EMBL" id="GILB01013493">
    <property type="protein sequence ID" value="NUU93826.1"/>
    <property type="molecule type" value="Transcribed_RNA"/>
</dbReference>
<proteinExistence type="predicted"/>